<name>K8E148_9FIRM</name>
<dbReference type="EMBL" id="CAOS01000015">
    <property type="protein sequence ID" value="CCO09442.1"/>
    <property type="molecule type" value="Genomic_DNA"/>
</dbReference>
<comment type="caution">
    <text evidence="1">The sequence shown here is derived from an EMBL/GenBank/DDBJ whole genome shotgun (WGS) entry which is preliminary data.</text>
</comment>
<proteinExistence type="predicted"/>
<dbReference type="Proteomes" id="UP000009315">
    <property type="component" value="Unassembled WGS sequence"/>
</dbReference>
<evidence type="ECO:0008006" key="3">
    <source>
        <dbReference type="Google" id="ProtNLM"/>
    </source>
</evidence>
<gene>
    <name evidence="1" type="ORF">DESHY_80109</name>
</gene>
<dbReference type="STRING" id="1121428.DESHY_80109"/>
<dbReference type="AlphaFoldDB" id="K8E148"/>
<protein>
    <recommendedName>
        <fullName evidence="3">PASTA domain-containing protein</fullName>
    </recommendedName>
</protein>
<evidence type="ECO:0000313" key="2">
    <source>
        <dbReference type="Proteomes" id="UP000009315"/>
    </source>
</evidence>
<sequence length="70" mass="7641">MIPDVLGYRLDDALSLLQKQGCRTSVIMTGPPRRNPDGLKRVVKMQTQGDQVILTVACEEKGKGGIHHGI</sequence>
<evidence type="ECO:0000313" key="1">
    <source>
        <dbReference type="EMBL" id="CCO09442.1"/>
    </source>
</evidence>
<dbReference type="RefSeq" id="WP_008413461.1">
    <property type="nucleotide sequence ID" value="NZ_CAOS01000015.1"/>
</dbReference>
<accession>K8E148</accession>
<reference evidence="1 2" key="1">
    <citation type="journal article" date="2013" name="Genome Announc.">
        <title>Genome Sequence of the Sulfate-Reducing Bacterium Desulfotomaculum hydrothermale Lam5(T).</title>
        <authorList>
            <person name="Amin O."/>
            <person name="Fardeau M.L."/>
            <person name="Valette O."/>
            <person name="Hirschler-Rea A."/>
            <person name="Barbe V."/>
            <person name="Medigue C."/>
            <person name="Vacherie B."/>
            <person name="Ollivier B."/>
            <person name="Bertin P.N."/>
            <person name="Dolla A."/>
        </authorList>
    </citation>
    <scope>NUCLEOTIDE SEQUENCE [LARGE SCALE GENOMIC DNA]</scope>
    <source>
        <strain evidence="2">Lam5 / DSM 18033</strain>
    </source>
</reference>
<keyword evidence="2" id="KW-1185">Reference proteome</keyword>
<organism evidence="1 2">
    <name type="scientific">Desulforamulus hydrothermalis Lam5 = DSM 18033</name>
    <dbReference type="NCBI Taxonomy" id="1121428"/>
    <lineage>
        <taxon>Bacteria</taxon>
        <taxon>Bacillati</taxon>
        <taxon>Bacillota</taxon>
        <taxon>Clostridia</taxon>
        <taxon>Eubacteriales</taxon>
        <taxon>Peptococcaceae</taxon>
        <taxon>Desulforamulus</taxon>
    </lineage>
</organism>
<dbReference type="OrthoDB" id="1787418at2"/>